<feature type="region of interest" description="Disordered" evidence="1">
    <location>
        <begin position="118"/>
        <end position="161"/>
    </location>
</feature>
<name>A0A4R0RK96_9APHY</name>
<evidence type="ECO:0000313" key="2">
    <source>
        <dbReference type="EMBL" id="TCD67946.1"/>
    </source>
</evidence>
<evidence type="ECO:0000313" key="3">
    <source>
        <dbReference type="Proteomes" id="UP000292702"/>
    </source>
</evidence>
<protein>
    <submittedName>
        <fullName evidence="2">Uncharacterized protein</fullName>
    </submittedName>
</protein>
<proteinExistence type="predicted"/>
<dbReference type="AlphaFoldDB" id="A0A4R0RK96"/>
<dbReference type="EMBL" id="RWJN01000081">
    <property type="protein sequence ID" value="TCD67946.1"/>
    <property type="molecule type" value="Genomic_DNA"/>
</dbReference>
<feature type="region of interest" description="Disordered" evidence="1">
    <location>
        <begin position="15"/>
        <end position="49"/>
    </location>
</feature>
<reference evidence="2 3" key="1">
    <citation type="submission" date="2018-11" db="EMBL/GenBank/DDBJ databases">
        <title>Genome assembly of Steccherinum ochraceum LE-BIN_3174, the white-rot fungus of the Steccherinaceae family (The Residual Polyporoid clade, Polyporales, Basidiomycota).</title>
        <authorList>
            <person name="Fedorova T.V."/>
            <person name="Glazunova O.A."/>
            <person name="Landesman E.O."/>
            <person name="Moiseenko K.V."/>
            <person name="Psurtseva N.V."/>
            <person name="Savinova O.S."/>
            <person name="Shakhova N.V."/>
            <person name="Tyazhelova T.V."/>
            <person name="Vasina D.V."/>
        </authorList>
    </citation>
    <scope>NUCLEOTIDE SEQUENCE [LARGE SCALE GENOMIC DNA]</scope>
    <source>
        <strain evidence="2 3">LE-BIN_3174</strain>
    </source>
</reference>
<evidence type="ECO:0000256" key="1">
    <source>
        <dbReference type="SAM" id="MobiDB-lite"/>
    </source>
</evidence>
<gene>
    <name evidence="2" type="ORF">EIP91_011810</name>
</gene>
<keyword evidence="3" id="KW-1185">Reference proteome</keyword>
<comment type="caution">
    <text evidence="2">The sequence shown here is derived from an EMBL/GenBank/DDBJ whole genome shotgun (WGS) entry which is preliminary data.</text>
</comment>
<dbReference type="OrthoDB" id="3265863at2759"/>
<dbReference type="Proteomes" id="UP000292702">
    <property type="component" value="Unassembled WGS sequence"/>
</dbReference>
<accession>A0A4R0RK96</accession>
<feature type="compositionally biased region" description="Low complexity" evidence="1">
    <location>
        <begin position="15"/>
        <end position="34"/>
    </location>
</feature>
<sequence length="271" mass="29117">MGRPLYSSSIISSSATLTSLPPAPTATTTTTPAPDVAAIRSPPDVAPEQPEIRNWSYWNAFDPDADEFFDGPNAVYEAFVDPTTLPPLREEIAMESAAARRERRMSLYNLLTVRAAREGAVSPGSDRSASETASPSTPDIVERYIPVHSGPPDDDSEDEGIEEAPVVPAITSRLDPQLVYDAVDDELPDISILTPPHSPRITNATTATTTTTTPLVFSPSPPPTVTPRLFTWAPRNAYPPSPLPNRSARMSVAHISPAYIPATAIVNRVHG</sequence>
<organism evidence="2 3">
    <name type="scientific">Steccherinum ochraceum</name>
    <dbReference type="NCBI Taxonomy" id="92696"/>
    <lineage>
        <taxon>Eukaryota</taxon>
        <taxon>Fungi</taxon>
        <taxon>Dikarya</taxon>
        <taxon>Basidiomycota</taxon>
        <taxon>Agaricomycotina</taxon>
        <taxon>Agaricomycetes</taxon>
        <taxon>Polyporales</taxon>
        <taxon>Steccherinaceae</taxon>
        <taxon>Steccherinum</taxon>
    </lineage>
</organism>
<feature type="compositionally biased region" description="Acidic residues" evidence="1">
    <location>
        <begin position="152"/>
        <end position="161"/>
    </location>
</feature>
<feature type="compositionally biased region" description="Polar residues" evidence="1">
    <location>
        <begin position="125"/>
        <end position="137"/>
    </location>
</feature>